<organism evidence="4 5">
    <name type="scientific">Cryptosporangium aurantiacum</name>
    <dbReference type="NCBI Taxonomy" id="134849"/>
    <lineage>
        <taxon>Bacteria</taxon>
        <taxon>Bacillati</taxon>
        <taxon>Actinomycetota</taxon>
        <taxon>Actinomycetes</taxon>
        <taxon>Cryptosporangiales</taxon>
        <taxon>Cryptosporangiaceae</taxon>
        <taxon>Cryptosporangium</taxon>
    </lineage>
</organism>
<evidence type="ECO:0000259" key="2">
    <source>
        <dbReference type="Pfam" id="PF02591"/>
    </source>
</evidence>
<keyword evidence="1" id="KW-0175">Coiled coil</keyword>
<evidence type="ECO:0000313" key="4">
    <source>
        <dbReference type="EMBL" id="SHN42483.1"/>
    </source>
</evidence>
<proteinExistence type="predicted"/>
<dbReference type="InterPro" id="IPR052376">
    <property type="entry name" value="Oxidative_Scav/Glycosyltrans"/>
</dbReference>
<accession>A0A1M7R8C1</accession>
<dbReference type="OrthoDB" id="9784388at2"/>
<dbReference type="InterPro" id="IPR003743">
    <property type="entry name" value="Zf-RING_7"/>
</dbReference>
<dbReference type="EMBL" id="FRCS01000008">
    <property type="protein sequence ID" value="SHN42483.1"/>
    <property type="molecule type" value="Genomic_DNA"/>
</dbReference>
<evidence type="ECO:0000259" key="3">
    <source>
        <dbReference type="Pfam" id="PF24481"/>
    </source>
</evidence>
<dbReference type="InterPro" id="IPR056003">
    <property type="entry name" value="CT398_CC_hairpin"/>
</dbReference>
<dbReference type="STRING" id="134849.SAMN05443668_108224"/>
<protein>
    <submittedName>
        <fullName evidence="4">Uncharacterized protein</fullName>
    </submittedName>
</protein>
<feature type="domain" description="CT398-like coiled coil hairpin" evidence="3">
    <location>
        <begin position="14"/>
        <end position="194"/>
    </location>
</feature>
<dbReference type="Gene3D" id="1.10.287.1490">
    <property type="match status" value="1"/>
</dbReference>
<dbReference type="PANTHER" id="PTHR39082:SF1">
    <property type="entry name" value="SCAVENGER RECEPTOR CLASS A MEMBER 3"/>
    <property type="match status" value="1"/>
</dbReference>
<name>A0A1M7R8C1_9ACTN</name>
<keyword evidence="5" id="KW-1185">Reference proteome</keyword>
<sequence>MKAPAADQLRLLDLQAVDLSIDQLAHRKRTLPEHAEIEKTAATLAALRDELTGAESAVESLDTKIRKLENEVEQVRAKADKDRQRMDSGAVGSAKELERLQHEVETLGARQSALEDDELALMEERETADAVRAEVQGRFDAANEGLAALELRRDTIESEIDTDVAARTAEREPLAAAIPDDLRALYEKLRASSGGIGAAALRARRCGGCRIELYGTALQDAKAADEDEVLRCEECRRILVRTAESGL</sequence>
<feature type="domain" description="C4-type zinc ribbon" evidence="2">
    <location>
        <begin position="205"/>
        <end position="239"/>
    </location>
</feature>
<dbReference type="RefSeq" id="WP_073260461.1">
    <property type="nucleotide sequence ID" value="NZ_FRCS01000008.1"/>
</dbReference>
<dbReference type="Proteomes" id="UP000184440">
    <property type="component" value="Unassembled WGS sequence"/>
</dbReference>
<dbReference type="PANTHER" id="PTHR39082">
    <property type="entry name" value="PHOSPHOLIPASE C-BETA-2-RELATED"/>
    <property type="match status" value="1"/>
</dbReference>
<dbReference type="Pfam" id="PF02591">
    <property type="entry name" value="Zn_ribbon_9"/>
    <property type="match status" value="1"/>
</dbReference>
<evidence type="ECO:0000256" key="1">
    <source>
        <dbReference type="SAM" id="Coils"/>
    </source>
</evidence>
<gene>
    <name evidence="4" type="ORF">SAMN05443668_108224</name>
</gene>
<dbReference type="AlphaFoldDB" id="A0A1M7R8C1"/>
<dbReference type="Pfam" id="PF24481">
    <property type="entry name" value="CT398_CC"/>
    <property type="match status" value="1"/>
</dbReference>
<feature type="coiled-coil region" evidence="1">
    <location>
        <begin position="37"/>
        <end position="117"/>
    </location>
</feature>
<reference evidence="4 5" key="1">
    <citation type="submission" date="2016-11" db="EMBL/GenBank/DDBJ databases">
        <authorList>
            <person name="Jaros S."/>
            <person name="Januszkiewicz K."/>
            <person name="Wedrychowicz H."/>
        </authorList>
    </citation>
    <scope>NUCLEOTIDE SEQUENCE [LARGE SCALE GENOMIC DNA]</scope>
    <source>
        <strain evidence="4 5">DSM 46144</strain>
    </source>
</reference>
<evidence type="ECO:0000313" key="5">
    <source>
        <dbReference type="Proteomes" id="UP000184440"/>
    </source>
</evidence>